<keyword evidence="3" id="KW-0449">Lipoprotein</keyword>
<keyword evidence="2" id="KW-0812">Transmembrane</keyword>
<dbReference type="Proteomes" id="UP001501490">
    <property type="component" value="Unassembled WGS sequence"/>
</dbReference>
<feature type="transmembrane region" description="Helical" evidence="2">
    <location>
        <begin position="12"/>
        <end position="34"/>
    </location>
</feature>
<comment type="caution">
    <text evidence="3">The sequence shown here is derived from an EMBL/GenBank/DDBJ whole genome shotgun (WGS) entry which is preliminary data.</text>
</comment>
<feature type="region of interest" description="Disordered" evidence="1">
    <location>
        <begin position="136"/>
        <end position="156"/>
    </location>
</feature>
<dbReference type="PANTHER" id="PTHR37507:SF2">
    <property type="entry name" value="SPORULATION PROTEIN YDCC"/>
    <property type="match status" value="1"/>
</dbReference>
<dbReference type="PANTHER" id="PTHR37507">
    <property type="entry name" value="SPORULATION PROTEIN YDCC"/>
    <property type="match status" value="1"/>
</dbReference>
<reference evidence="4" key="1">
    <citation type="journal article" date="2019" name="Int. J. Syst. Evol. Microbiol.">
        <title>The Global Catalogue of Microorganisms (GCM) 10K type strain sequencing project: providing services to taxonomists for standard genome sequencing and annotation.</title>
        <authorList>
            <consortium name="The Broad Institute Genomics Platform"/>
            <consortium name="The Broad Institute Genome Sequencing Center for Infectious Disease"/>
            <person name="Wu L."/>
            <person name="Ma J."/>
        </authorList>
    </citation>
    <scope>NUCLEOTIDE SEQUENCE [LARGE SCALE GENOMIC DNA]</scope>
    <source>
        <strain evidence="4">JCM 16929</strain>
    </source>
</reference>
<dbReference type="InterPro" id="IPR029046">
    <property type="entry name" value="LolA/LolB/LppX"/>
</dbReference>
<accession>A0ABP6ZUY5</accession>
<dbReference type="EMBL" id="BAABAB010000015">
    <property type="protein sequence ID" value="GAA3619840.1"/>
    <property type="molecule type" value="Genomic_DNA"/>
</dbReference>
<dbReference type="InterPro" id="IPR052944">
    <property type="entry name" value="Sporulation_related"/>
</dbReference>
<evidence type="ECO:0000313" key="3">
    <source>
        <dbReference type="EMBL" id="GAA3619840.1"/>
    </source>
</evidence>
<evidence type="ECO:0000256" key="1">
    <source>
        <dbReference type="SAM" id="MobiDB-lite"/>
    </source>
</evidence>
<keyword evidence="2" id="KW-0472">Membrane</keyword>
<keyword evidence="4" id="KW-1185">Reference proteome</keyword>
<evidence type="ECO:0000313" key="4">
    <source>
        <dbReference type="Proteomes" id="UP001501490"/>
    </source>
</evidence>
<gene>
    <name evidence="3" type="ORF">GCM10022236_22590</name>
</gene>
<name>A0ABP6ZUY5_9ACTN</name>
<evidence type="ECO:0000256" key="2">
    <source>
        <dbReference type="SAM" id="Phobius"/>
    </source>
</evidence>
<dbReference type="SUPFAM" id="SSF89392">
    <property type="entry name" value="Prokaryotic lipoproteins and lipoprotein localization factors"/>
    <property type="match status" value="1"/>
</dbReference>
<keyword evidence="2" id="KW-1133">Transmembrane helix</keyword>
<dbReference type="RefSeq" id="WP_344804469.1">
    <property type="nucleotide sequence ID" value="NZ_BAABAB010000015.1"/>
</dbReference>
<dbReference type="Gene3D" id="2.50.20.10">
    <property type="entry name" value="Lipoprotein localisation LolA/LolB/LppX"/>
    <property type="match status" value="1"/>
</dbReference>
<organism evidence="3 4">
    <name type="scientific">Microlunatus ginsengisoli</name>
    <dbReference type="NCBI Taxonomy" id="363863"/>
    <lineage>
        <taxon>Bacteria</taxon>
        <taxon>Bacillati</taxon>
        <taxon>Actinomycetota</taxon>
        <taxon>Actinomycetes</taxon>
        <taxon>Propionibacteriales</taxon>
        <taxon>Propionibacteriaceae</taxon>
        <taxon>Microlunatus</taxon>
    </lineage>
</organism>
<sequence>MRIFQSHPALRWAVPAIVVGVVGGTSLIAVSASADAALPDETPQQLLVDLQNSHVDSFSGTVVQTSDLGLPQLPGIGGDYDTSLTSLISGTHTLQVWSSGEDKQRLAIHGTLGETDIIRNGTDVWNWSSRDNAATHTKLSSDTAEPEHAVPSDAPKTPQEAAAKVLDAIEPTTTVSTNPAVKVAGRDAYALVLEPKDSGSLIGQVRIAIDGEKKVPLSVKVIATDGTTVFETAFSSIDFGTPDDANFTFNAPPGTKVTEEKPPTVDKDKVAERKAQAEKDATAAQKDTTVVGSGWSTVVVGKADLSKASTEDSTHSGERGGAASMQQILNALPKVSGSWGSGRLLASKAFSVVITDDGRFAAGAVAPETLYKALS</sequence>
<protein>
    <submittedName>
        <fullName evidence="3">Outer membrane lipoprotein carrier protein LolA</fullName>
    </submittedName>
</protein>
<proteinExistence type="predicted"/>